<dbReference type="WBParaSite" id="RSKR_0000349200.1">
    <property type="protein sequence ID" value="RSKR_0000349200.1"/>
    <property type="gene ID" value="RSKR_0000349200"/>
</dbReference>
<organism evidence="1 2">
    <name type="scientific">Rhabditophanes sp. KR3021</name>
    <dbReference type="NCBI Taxonomy" id="114890"/>
    <lineage>
        <taxon>Eukaryota</taxon>
        <taxon>Metazoa</taxon>
        <taxon>Ecdysozoa</taxon>
        <taxon>Nematoda</taxon>
        <taxon>Chromadorea</taxon>
        <taxon>Rhabditida</taxon>
        <taxon>Tylenchina</taxon>
        <taxon>Panagrolaimomorpha</taxon>
        <taxon>Strongyloidoidea</taxon>
        <taxon>Alloionematidae</taxon>
        <taxon>Rhabditophanes</taxon>
    </lineage>
</organism>
<dbReference type="Proteomes" id="UP000095286">
    <property type="component" value="Unplaced"/>
</dbReference>
<sequence length="382" mass="43095">MKVRWRKPDNQIREISFPATSMVTDDWHKPMLSIRDNKMMVVDDCKILFAMTDFDLVSGKQRHLKMFVGKSIHKANQFAGEIREFSIDHGTPISLLCPYLDTSKLTTKEEEGNEGQQSQSNEEHSSIESNHAGTIADLEHEVDHIRNVVKGLVERVKKVELHQRGCISKGGSVFSFGEKQQNLLDCTECICSTTGVQHCGPIGCPKLNCTHPKSVEGSCCPTCGKECLYNGKTYHDGESFWPKSCVNCHCDDGKMNCQFRERHNCPNLDCLEEDKITRPNQCCPVCKKNDFCSRDHYPTNSYPCDKNADCIHEEHGPKCVCMEGYFGNGTKCYDIDECHIKNGESTPCNIGTVCINSPGSFRCDCFPGFERLDDFKCMDTIH</sequence>
<reference evidence="2" key="1">
    <citation type="submission" date="2016-11" db="UniProtKB">
        <authorList>
            <consortium name="WormBaseParasite"/>
        </authorList>
    </citation>
    <scope>IDENTIFICATION</scope>
    <source>
        <strain evidence="2">KR3021</strain>
    </source>
</reference>
<evidence type="ECO:0000313" key="1">
    <source>
        <dbReference type="Proteomes" id="UP000095286"/>
    </source>
</evidence>
<protein>
    <submittedName>
        <fullName evidence="2">VWFC domain-containing protein</fullName>
    </submittedName>
</protein>
<proteinExistence type="predicted"/>
<accession>A0AC35TS16</accession>
<name>A0AC35TS16_9BILA</name>
<evidence type="ECO:0000313" key="2">
    <source>
        <dbReference type="WBParaSite" id="RSKR_0000349200.1"/>
    </source>
</evidence>